<keyword evidence="1" id="KW-0853">WD repeat</keyword>
<name>A0A1Z5K8Y8_FISSO</name>
<dbReference type="OrthoDB" id="44351at2759"/>
<dbReference type="Proteomes" id="UP000198406">
    <property type="component" value="Unassembled WGS sequence"/>
</dbReference>
<reference evidence="4 5" key="1">
    <citation type="journal article" date="2015" name="Plant Cell">
        <title>Oil accumulation by the oleaginous diatom Fistulifera solaris as revealed by the genome and transcriptome.</title>
        <authorList>
            <person name="Tanaka T."/>
            <person name="Maeda Y."/>
            <person name="Veluchamy A."/>
            <person name="Tanaka M."/>
            <person name="Abida H."/>
            <person name="Marechal E."/>
            <person name="Bowler C."/>
            <person name="Muto M."/>
            <person name="Sunaga Y."/>
            <person name="Tanaka M."/>
            <person name="Yoshino T."/>
            <person name="Taniguchi T."/>
            <person name="Fukuda Y."/>
            <person name="Nemoto M."/>
            <person name="Matsumoto M."/>
            <person name="Wong P.S."/>
            <person name="Aburatani S."/>
            <person name="Fujibuchi W."/>
        </authorList>
    </citation>
    <scope>NUCLEOTIDE SEQUENCE [LARGE SCALE GENOMIC DNA]</scope>
    <source>
        <strain evidence="4 5">JPCC DA0580</strain>
    </source>
</reference>
<comment type="caution">
    <text evidence="4">The sequence shown here is derived from an EMBL/GenBank/DDBJ whole genome shotgun (WGS) entry which is preliminary data.</text>
</comment>
<evidence type="ECO:0000313" key="5">
    <source>
        <dbReference type="Proteomes" id="UP000198406"/>
    </source>
</evidence>
<dbReference type="GO" id="GO:0005656">
    <property type="term" value="C:nuclear pre-replicative complex"/>
    <property type="evidence" value="ECO:0007669"/>
    <property type="project" value="TreeGrafter"/>
</dbReference>
<dbReference type="EMBL" id="BDSP01000187">
    <property type="protein sequence ID" value="GAX22704.1"/>
    <property type="molecule type" value="Genomic_DNA"/>
</dbReference>
<dbReference type="GO" id="GO:0120330">
    <property type="term" value="C:rixosome complex"/>
    <property type="evidence" value="ECO:0007669"/>
    <property type="project" value="TreeGrafter"/>
</dbReference>
<dbReference type="InterPro" id="IPR001680">
    <property type="entry name" value="WD40_rpt"/>
</dbReference>
<dbReference type="GO" id="GO:0006261">
    <property type="term" value="P:DNA-templated DNA replication"/>
    <property type="evidence" value="ECO:0007669"/>
    <property type="project" value="TreeGrafter"/>
</dbReference>
<keyword evidence="2" id="KW-0677">Repeat</keyword>
<keyword evidence="5" id="KW-1185">Reference proteome</keyword>
<dbReference type="InterPro" id="IPR015943">
    <property type="entry name" value="WD40/YVTN_repeat-like_dom_sf"/>
</dbReference>
<dbReference type="SMART" id="SM00320">
    <property type="entry name" value="WD40"/>
    <property type="match status" value="5"/>
</dbReference>
<gene>
    <name evidence="4" type="ORF">FisN_4Hh184</name>
</gene>
<evidence type="ECO:0000256" key="3">
    <source>
        <dbReference type="SAM" id="Coils"/>
    </source>
</evidence>
<keyword evidence="3" id="KW-0175">Coiled coil</keyword>
<proteinExistence type="predicted"/>
<dbReference type="GO" id="GO:0006364">
    <property type="term" value="P:rRNA processing"/>
    <property type="evidence" value="ECO:0007669"/>
    <property type="project" value="TreeGrafter"/>
</dbReference>
<dbReference type="AlphaFoldDB" id="A0A1Z5K8Y8"/>
<dbReference type="InterPro" id="IPR045227">
    <property type="entry name" value="WDR18/Ipi3/RID3"/>
</dbReference>
<dbReference type="PANTHER" id="PTHR18763:SF0">
    <property type="entry name" value="WD REPEAT-CONTAINING PROTEIN 18"/>
    <property type="match status" value="1"/>
</dbReference>
<dbReference type="InterPro" id="IPR036322">
    <property type="entry name" value="WD40_repeat_dom_sf"/>
</dbReference>
<evidence type="ECO:0000313" key="4">
    <source>
        <dbReference type="EMBL" id="GAX22704.1"/>
    </source>
</evidence>
<dbReference type="PANTHER" id="PTHR18763">
    <property type="entry name" value="WD-REPEAT PROTEIN 18"/>
    <property type="match status" value="1"/>
</dbReference>
<organism evidence="4 5">
    <name type="scientific">Fistulifera solaris</name>
    <name type="common">Oleaginous diatom</name>
    <dbReference type="NCBI Taxonomy" id="1519565"/>
    <lineage>
        <taxon>Eukaryota</taxon>
        <taxon>Sar</taxon>
        <taxon>Stramenopiles</taxon>
        <taxon>Ochrophyta</taxon>
        <taxon>Bacillariophyta</taxon>
        <taxon>Bacillariophyceae</taxon>
        <taxon>Bacillariophycidae</taxon>
        <taxon>Naviculales</taxon>
        <taxon>Naviculaceae</taxon>
        <taxon>Fistulifera</taxon>
    </lineage>
</organism>
<dbReference type="Pfam" id="PF00400">
    <property type="entry name" value="WD40"/>
    <property type="match status" value="2"/>
</dbReference>
<accession>A0A1Z5K8Y8</accession>
<evidence type="ECO:0000256" key="1">
    <source>
        <dbReference type="ARBA" id="ARBA00022574"/>
    </source>
</evidence>
<sequence length="516" mass="56493">MSIPKKIICISTTKPTTSLAPGGGGGSLCMMCPYTGSVQSSLRLAGDMSGKVPLGVASISTFPDHIMSTPNNTLAVAFGFTHKKDDSYALLFTLRSAAALPPILHWKCRLPEPEMSAGLLISPCGAYIVAGGSSGTIYLWNVLEQSRLVRSFKAHYRSVAVMAFSGRDLVTGGDDGMVHAFSWIELISETTTDVQPWQTWTQHHLPVTGIKALGGGRIVSCGQDGQVVLYEVFSGNVLACIQLNNPLHVLEVQDHNRLFVGSKSGMIYIIDTDDYALHKTAQMGASVKRQKLQPGSYTEQLFGREDKEKPYLMSLCGHDYPITALAIAKGDDDDHLLISGDEAGVVRTWSLASKSCVKVVEPWSHMGVDTQKKKNVISLHPVTSITVLNQDVSESTPLFTSTSQRQHAKKKETVSQLIRLLQKHAVDEKKGMVAYYRPHSSVSWDVPNVVSPSFVKSSLARRRRRSKAVLPTISAETNSNEAEETIRKLRNELAEAKSTIERWETVNNKLMARLQG</sequence>
<protein>
    <submittedName>
        <fullName evidence="4">Pre-rRNA-processing protein IPI3</fullName>
    </submittedName>
</protein>
<evidence type="ECO:0000256" key="2">
    <source>
        <dbReference type="ARBA" id="ARBA00022737"/>
    </source>
</evidence>
<dbReference type="InParanoid" id="A0A1Z5K8Y8"/>
<feature type="coiled-coil region" evidence="3">
    <location>
        <begin position="472"/>
        <end position="513"/>
    </location>
</feature>
<dbReference type="Gene3D" id="2.130.10.10">
    <property type="entry name" value="YVTN repeat-like/Quinoprotein amine dehydrogenase"/>
    <property type="match status" value="2"/>
</dbReference>
<dbReference type="SUPFAM" id="SSF50978">
    <property type="entry name" value="WD40 repeat-like"/>
    <property type="match status" value="1"/>
</dbReference>